<dbReference type="Proteomes" id="UP000252139">
    <property type="component" value="Unassembled WGS sequence"/>
</dbReference>
<dbReference type="GO" id="GO:0007020">
    <property type="term" value="P:microtubule nucleation"/>
    <property type="evidence" value="ECO:0007669"/>
    <property type="project" value="InterPro"/>
</dbReference>
<reference evidence="9 10" key="1">
    <citation type="journal article" date="2018" name="G3 (Bethesda)">
        <title>Phylogenetic and Phylogenomic Definition of Rhizopus Species.</title>
        <authorList>
            <person name="Gryganskyi A.P."/>
            <person name="Golan J."/>
            <person name="Dolatabadi S."/>
            <person name="Mondo S."/>
            <person name="Robb S."/>
            <person name="Idnurm A."/>
            <person name="Muszewska A."/>
            <person name="Steczkiewicz K."/>
            <person name="Masonjones S."/>
            <person name="Liao H.L."/>
            <person name="Gajdeczka M.T."/>
            <person name="Anike F."/>
            <person name="Vuek A."/>
            <person name="Anishchenko I.M."/>
            <person name="Voigt K."/>
            <person name="de Hoog G.S."/>
            <person name="Smith M.E."/>
            <person name="Heitman J."/>
            <person name="Vilgalys R."/>
            <person name="Stajich J.E."/>
        </authorList>
    </citation>
    <scope>NUCLEOTIDE SEQUENCE [LARGE SCALE GENOMIC DNA]</scope>
    <source>
        <strain evidence="9 10">CBS 357.93</strain>
    </source>
</reference>
<comment type="similarity">
    <text evidence="1 5">Belongs to the TUBGCP family.</text>
</comment>
<feature type="domain" description="Gamma tubulin complex component protein N-terminal" evidence="8">
    <location>
        <begin position="98"/>
        <end position="466"/>
    </location>
</feature>
<evidence type="ECO:0000256" key="5">
    <source>
        <dbReference type="RuleBase" id="RU363050"/>
    </source>
</evidence>
<keyword evidence="2 5" id="KW-0963">Cytoplasm</keyword>
<feature type="domain" description="Gamma tubulin complex component C-terminal" evidence="7">
    <location>
        <begin position="469"/>
        <end position="834"/>
    </location>
</feature>
<evidence type="ECO:0000256" key="6">
    <source>
        <dbReference type="SAM" id="MobiDB-lite"/>
    </source>
</evidence>
<keyword evidence="3 5" id="KW-0493">Microtubule</keyword>
<dbReference type="GO" id="GO:0051321">
    <property type="term" value="P:meiotic cell cycle"/>
    <property type="evidence" value="ECO:0007669"/>
    <property type="project" value="TreeGrafter"/>
</dbReference>
<dbReference type="PANTHER" id="PTHR19302">
    <property type="entry name" value="GAMMA TUBULIN COMPLEX PROTEIN"/>
    <property type="match status" value="1"/>
</dbReference>
<dbReference type="GO" id="GO:0000922">
    <property type="term" value="C:spindle pole"/>
    <property type="evidence" value="ECO:0007669"/>
    <property type="project" value="InterPro"/>
</dbReference>
<dbReference type="FunFam" id="1.20.120.1900:FF:000011">
    <property type="entry name" value="Spindle pole body component"/>
    <property type="match status" value="1"/>
</dbReference>
<dbReference type="GO" id="GO:0031122">
    <property type="term" value="P:cytoplasmic microtubule organization"/>
    <property type="evidence" value="ECO:0007669"/>
    <property type="project" value="TreeGrafter"/>
</dbReference>
<dbReference type="GO" id="GO:0051225">
    <property type="term" value="P:spindle assembly"/>
    <property type="evidence" value="ECO:0007669"/>
    <property type="project" value="TreeGrafter"/>
</dbReference>
<evidence type="ECO:0000313" key="9">
    <source>
        <dbReference type="EMBL" id="RCH95975.1"/>
    </source>
</evidence>
<name>A0A367K1E9_RHIAZ</name>
<evidence type="ECO:0000313" key="10">
    <source>
        <dbReference type="Proteomes" id="UP000252139"/>
    </source>
</evidence>
<dbReference type="Gene3D" id="1.20.120.1900">
    <property type="entry name" value="Gamma-tubulin complex, C-terminal domain"/>
    <property type="match status" value="1"/>
</dbReference>
<dbReference type="InterPro" id="IPR007259">
    <property type="entry name" value="GCP"/>
</dbReference>
<dbReference type="Pfam" id="PF17681">
    <property type="entry name" value="GCP_N_terminal"/>
    <property type="match status" value="1"/>
</dbReference>
<evidence type="ECO:0000259" key="7">
    <source>
        <dbReference type="Pfam" id="PF04130"/>
    </source>
</evidence>
<comment type="subcellular location">
    <subcellularLocation>
        <location evidence="5">Cytoplasm</location>
        <location evidence="5">Cytoskeleton</location>
        <location evidence="5">Microtubule organizing center</location>
    </subcellularLocation>
</comment>
<dbReference type="InterPro" id="IPR042241">
    <property type="entry name" value="GCP_C_sf"/>
</dbReference>
<evidence type="ECO:0000256" key="4">
    <source>
        <dbReference type="ARBA" id="ARBA00023212"/>
    </source>
</evidence>
<keyword evidence="10" id="KW-1185">Reference proteome</keyword>
<evidence type="ECO:0000256" key="1">
    <source>
        <dbReference type="ARBA" id="ARBA00010337"/>
    </source>
</evidence>
<evidence type="ECO:0000256" key="3">
    <source>
        <dbReference type="ARBA" id="ARBA00022701"/>
    </source>
</evidence>
<evidence type="ECO:0000256" key="2">
    <source>
        <dbReference type="ARBA" id="ARBA00022490"/>
    </source>
</evidence>
<proteinExistence type="inferred from homology"/>
<feature type="region of interest" description="Disordered" evidence="6">
    <location>
        <begin position="1"/>
        <end position="38"/>
    </location>
</feature>
<feature type="compositionally biased region" description="Polar residues" evidence="6">
    <location>
        <begin position="19"/>
        <end position="32"/>
    </location>
</feature>
<sequence length="840" mass="97504">MSRLTPTQSPSVLNERYFRSTNTASPSPTGNPGPSKRSILLSENQLNNINKKIANIRHGTVPEPIDTDMLSTVSSPDRHEETDRIDSFSVQIQEYAIIEDLLYILLGFDGTYIKRVYPKIAQDYNRMDVDQRPQLEDFYTWDQLTYTIDSTLDPSLKHLVEKILPLSTYYSSIDAFTETYSRYEYGMINHALTAAIKTFLKEYTSFIAQLEHQFHTSSTFTLHKLWFYAQDTLHSMKVLYDLVMTIRLVKDNVLEDEESDDIEAVIEGLTEKKASERKIPDHQKGGYILNILAERLIGLSGDPSCKKIYTFLLSKASAPYFDMLHSWIYHGEIMDPYSEFMIVEKNTVRKENLKEDFNDAYWEMRYTIREGSVPVFLEPMKNQILLAGKYLNVVRECGVIIADPEEMNQVANDELKKTFLTNNRTSFAHIPRSEVWDAVNGAQFAKNLEVAYKYASHTLLDLLMNEKQLIGRLRSLKHYFFLDQSDFLTSFLDLAKEELKQPASDISQTRLQSLMDLVLRNSSSVAAYDPYKEDIKVSMSHLKLVPQLLRIINVSGMEKEIRKESRQSSLFEIPGLERAQSLSGSTMSLNTKDTLTGYDALTIDYTVTFPLSLVISRKALTKYQLLFRLILSLKHVEDLLCNAWMDEKTALWKTRTVNGEIERWKFRTVSLRHRMLAFVQQFTYYVTNEVLEPNWRRLESNLMTVSTVDQVLQYHSDFLDTCLKQCMLTTGRLLQIFEKLIKACIKFTTLAEKFNRVLNQLEEEQSQDVFGMPKVGLKDTPTTIVFENSQRRLGEIEHAFVYHMNLLIEELHLRTTEETQFLCLLVRLDYNQFYNKNENK</sequence>
<dbReference type="PANTHER" id="PTHR19302:SF13">
    <property type="entry name" value="GAMMA-TUBULIN COMPLEX COMPONENT 2"/>
    <property type="match status" value="1"/>
</dbReference>
<dbReference type="STRING" id="86630.A0A367K1E9"/>
<gene>
    <name evidence="9" type="ORF">CU097_011898</name>
</gene>
<dbReference type="InterPro" id="IPR041470">
    <property type="entry name" value="GCP_N"/>
</dbReference>
<evidence type="ECO:0000259" key="8">
    <source>
        <dbReference type="Pfam" id="PF17681"/>
    </source>
</evidence>
<keyword evidence="4 5" id="KW-0206">Cytoskeleton</keyword>
<dbReference type="GO" id="GO:0000930">
    <property type="term" value="C:gamma-tubulin complex"/>
    <property type="evidence" value="ECO:0007669"/>
    <property type="project" value="TreeGrafter"/>
</dbReference>
<dbReference type="EMBL" id="PJQL01000414">
    <property type="protein sequence ID" value="RCH95975.1"/>
    <property type="molecule type" value="Genomic_DNA"/>
</dbReference>
<dbReference type="GO" id="GO:0043015">
    <property type="term" value="F:gamma-tubulin binding"/>
    <property type="evidence" value="ECO:0007669"/>
    <property type="project" value="InterPro"/>
</dbReference>
<feature type="compositionally biased region" description="Polar residues" evidence="6">
    <location>
        <begin position="1"/>
        <end position="12"/>
    </location>
</feature>
<dbReference type="InterPro" id="IPR040457">
    <property type="entry name" value="GCP_C"/>
</dbReference>
<organism evidence="9 10">
    <name type="scientific">Rhizopus azygosporus</name>
    <name type="common">Rhizopus microsporus var. azygosporus</name>
    <dbReference type="NCBI Taxonomy" id="86630"/>
    <lineage>
        <taxon>Eukaryota</taxon>
        <taxon>Fungi</taxon>
        <taxon>Fungi incertae sedis</taxon>
        <taxon>Mucoromycota</taxon>
        <taxon>Mucoromycotina</taxon>
        <taxon>Mucoromycetes</taxon>
        <taxon>Mucorales</taxon>
        <taxon>Mucorineae</taxon>
        <taxon>Rhizopodaceae</taxon>
        <taxon>Rhizopus</taxon>
    </lineage>
</organism>
<dbReference type="GO" id="GO:0051011">
    <property type="term" value="F:microtubule minus-end binding"/>
    <property type="evidence" value="ECO:0007669"/>
    <property type="project" value="TreeGrafter"/>
</dbReference>
<dbReference type="GO" id="GO:0044732">
    <property type="term" value="C:mitotic spindle pole body"/>
    <property type="evidence" value="ECO:0007669"/>
    <property type="project" value="TreeGrafter"/>
</dbReference>
<comment type="caution">
    <text evidence="9">The sequence shown here is derived from an EMBL/GenBank/DDBJ whole genome shotgun (WGS) entry which is preliminary data.</text>
</comment>
<protein>
    <recommendedName>
        <fullName evidence="5">Spindle pole body component</fullName>
    </recommendedName>
</protein>
<dbReference type="GO" id="GO:0000278">
    <property type="term" value="P:mitotic cell cycle"/>
    <property type="evidence" value="ECO:0007669"/>
    <property type="project" value="TreeGrafter"/>
</dbReference>
<dbReference type="OrthoDB" id="2192946at2759"/>
<accession>A0A367K1E9</accession>
<dbReference type="Pfam" id="PF04130">
    <property type="entry name" value="GCP_C_terminal"/>
    <property type="match status" value="1"/>
</dbReference>
<dbReference type="GO" id="GO:0005874">
    <property type="term" value="C:microtubule"/>
    <property type="evidence" value="ECO:0007669"/>
    <property type="project" value="UniProtKB-KW"/>
</dbReference>
<dbReference type="AlphaFoldDB" id="A0A367K1E9"/>